<sequence length="280" mass="32373">MNESAPVHLYDSHFQSQHAAKCDLLIRLSSNRVSYAIVDQLQDQLKAFYDAPLDQGPAEHLQMLSETDPLFKFHYRRVKVVPETRKFTFIPSDVYSDDMLTSYSAFLNIREGEEVRLTHLRKARLKNLIGLSKQVRDAAIHTFINPLFFGQADVLIESLLKFYYQETGLRLAIQLNGNTFEALYMDGKKVLFYNIFDNQSADEFNYFLLTLMGQAAINAAETPVLLTGEITRDDERYRRLAKYFKTIGFTDTAKLMKISDEFGELRGHRYYSVLSQNICE</sequence>
<comment type="caution">
    <text evidence="1">The sequence shown here is derived from an EMBL/GenBank/DDBJ whole genome shotgun (WGS) entry which is preliminary data.</text>
</comment>
<dbReference type="InterPro" id="IPR024213">
    <property type="entry name" value="DUF3822"/>
</dbReference>
<dbReference type="Pfam" id="PF12864">
    <property type="entry name" value="DUF3822"/>
    <property type="match status" value="1"/>
</dbReference>
<gene>
    <name evidence="1" type="ORF">GS398_16005</name>
</gene>
<proteinExistence type="predicted"/>
<protein>
    <submittedName>
        <fullName evidence="1">DUF3822 family protein</fullName>
    </submittedName>
</protein>
<dbReference type="RefSeq" id="WP_160907779.1">
    <property type="nucleotide sequence ID" value="NZ_WVHS01000003.1"/>
</dbReference>
<dbReference type="EMBL" id="WVHS01000003">
    <property type="protein sequence ID" value="MXV16807.1"/>
    <property type="molecule type" value="Genomic_DNA"/>
</dbReference>
<dbReference type="Gene3D" id="3.30.420.250">
    <property type="match status" value="1"/>
</dbReference>
<reference evidence="1 2" key="1">
    <citation type="submission" date="2019-11" db="EMBL/GenBank/DDBJ databases">
        <title>Pedobacter sp. HMF7056 Genome sequencing and assembly.</title>
        <authorList>
            <person name="Kang H."/>
            <person name="Kim H."/>
            <person name="Joh K."/>
        </authorList>
    </citation>
    <scope>NUCLEOTIDE SEQUENCE [LARGE SCALE GENOMIC DNA]</scope>
    <source>
        <strain evidence="1 2">HMF7056</strain>
    </source>
</reference>
<dbReference type="Proteomes" id="UP000451233">
    <property type="component" value="Unassembled WGS sequence"/>
</dbReference>
<dbReference type="AlphaFoldDB" id="A0A7K1Y123"/>
<name>A0A7K1Y123_9SPHI</name>
<dbReference type="CDD" id="cd24013">
    <property type="entry name" value="ASKHA_ATPase_BT3980-like"/>
    <property type="match status" value="1"/>
</dbReference>
<evidence type="ECO:0000313" key="1">
    <source>
        <dbReference type="EMBL" id="MXV16807.1"/>
    </source>
</evidence>
<keyword evidence="2" id="KW-1185">Reference proteome</keyword>
<evidence type="ECO:0000313" key="2">
    <source>
        <dbReference type="Proteomes" id="UP000451233"/>
    </source>
</evidence>
<organism evidence="1 2">
    <name type="scientific">Hufsiella ginkgonis</name>
    <dbReference type="NCBI Taxonomy" id="2695274"/>
    <lineage>
        <taxon>Bacteria</taxon>
        <taxon>Pseudomonadati</taxon>
        <taxon>Bacteroidota</taxon>
        <taxon>Sphingobacteriia</taxon>
        <taxon>Sphingobacteriales</taxon>
        <taxon>Sphingobacteriaceae</taxon>
        <taxon>Hufsiella</taxon>
    </lineage>
</organism>
<dbReference type="Gene3D" id="3.30.420.260">
    <property type="match status" value="1"/>
</dbReference>
<accession>A0A7K1Y123</accession>